<dbReference type="EMBL" id="CWQJ01000017">
    <property type="protein sequence ID" value="CSC41753.1"/>
    <property type="molecule type" value="Genomic_DNA"/>
</dbReference>
<name>A0A655YHC4_VIBCL</name>
<evidence type="ECO:0000313" key="1">
    <source>
        <dbReference type="EMBL" id="CSC41753.1"/>
    </source>
</evidence>
<dbReference type="AlphaFoldDB" id="A0A655YHC4"/>
<dbReference type="Proteomes" id="UP000046067">
    <property type="component" value="Unassembled WGS sequence"/>
</dbReference>
<sequence>MLPAAAPTACRAMITTLEMVSVCATSNWNWLNIMLDTVLEPAMKAPSAPTVALSIGKASPTKPAAKLAVVTGILAKSAPLTPELMKIRTIGMVNTSTKPAPIKVLVDSPNALPIGAKLRA</sequence>
<gene>
    <name evidence="1" type="ORF">ERS013201_02570</name>
</gene>
<accession>A0A655YHC4</accession>
<organism evidence="1 2">
    <name type="scientific">Vibrio cholerae</name>
    <dbReference type="NCBI Taxonomy" id="666"/>
    <lineage>
        <taxon>Bacteria</taxon>
        <taxon>Pseudomonadati</taxon>
        <taxon>Pseudomonadota</taxon>
        <taxon>Gammaproteobacteria</taxon>
        <taxon>Vibrionales</taxon>
        <taxon>Vibrionaceae</taxon>
        <taxon>Vibrio</taxon>
    </lineage>
</organism>
<protein>
    <submittedName>
        <fullName evidence="1">Uncharacterized protein</fullName>
    </submittedName>
</protein>
<reference evidence="1 2" key="1">
    <citation type="submission" date="2015-07" db="EMBL/GenBank/DDBJ databases">
        <authorList>
            <consortium name="Pathogen Informatics"/>
        </authorList>
    </citation>
    <scope>NUCLEOTIDE SEQUENCE [LARGE SCALE GENOMIC DNA]</scope>
    <source>
        <strain evidence="1 2">A325</strain>
    </source>
</reference>
<proteinExistence type="predicted"/>
<evidence type="ECO:0000313" key="2">
    <source>
        <dbReference type="Proteomes" id="UP000046067"/>
    </source>
</evidence>